<accession>A0A3Q9G1M9</accession>
<protein>
    <submittedName>
        <fullName evidence="8">YihY/virulence factor BrkB family protein</fullName>
    </submittedName>
</protein>
<dbReference type="EMBL" id="CP034593">
    <property type="protein sequence ID" value="AZQ76899.1"/>
    <property type="molecule type" value="Genomic_DNA"/>
</dbReference>
<evidence type="ECO:0000313" key="8">
    <source>
        <dbReference type="EMBL" id="AZQ76899.1"/>
    </source>
</evidence>
<evidence type="ECO:0000256" key="4">
    <source>
        <dbReference type="ARBA" id="ARBA00022989"/>
    </source>
</evidence>
<keyword evidence="9" id="KW-1185">Reference proteome</keyword>
<feature type="transmembrane region" description="Helical" evidence="7">
    <location>
        <begin position="56"/>
        <end position="79"/>
    </location>
</feature>
<dbReference type="InterPro" id="IPR017039">
    <property type="entry name" value="Virul_fac_BrkB"/>
</dbReference>
<evidence type="ECO:0000256" key="3">
    <source>
        <dbReference type="ARBA" id="ARBA00022692"/>
    </source>
</evidence>
<dbReference type="KEGG" id="flh:EJ997_05675"/>
<proteinExistence type="predicted"/>
<evidence type="ECO:0000256" key="1">
    <source>
        <dbReference type="ARBA" id="ARBA00004651"/>
    </source>
</evidence>
<sequence>MANDNDIYYDAPSTVPSTRPITVEPEPFLHKIQHIRLLRAFQRYGVAKGALLSGGIAYSAIFSIAAALTISITAFMAVLGSNEELRNTVFNGINDAMPGILQTEDDPSGLISPDSLVMETALNPASIIAMGVLLWTALSVMNALKVSIRAMFGISKLPENFIVLKARDLLAFLGLALGVLLGSVLTSVAGTLADTILDFIGIEGSFAQWAIRIGSLFVAFLVDLVVIMLLFRFTAGARPPRKDLFMGAALGALGTSVVRFLGTSVIGSVSDNPVLAPFAAIATLLLWINFVTRIVLIAAAFTANPPAPMKITVPESIHAHDTPNFVTLSVPETTRWTHEPFTGVVVPDMTKDPEFSDRLRKNLPEWDGRKGKKSSKKIEKLELKLAQAKMDHRLESEKAKR</sequence>
<keyword evidence="5 7" id="KW-0472">Membrane</keyword>
<comment type="subcellular location">
    <subcellularLocation>
        <location evidence="1">Cell membrane</location>
        <topology evidence="1">Multi-pass membrane protein</topology>
    </subcellularLocation>
</comment>
<feature type="transmembrane region" description="Helical" evidence="7">
    <location>
        <begin position="125"/>
        <end position="148"/>
    </location>
</feature>
<feature type="transmembrane region" description="Helical" evidence="7">
    <location>
        <begin position="274"/>
        <end position="301"/>
    </location>
</feature>
<keyword evidence="3 7" id="KW-0812">Transmembrane</keyword>
<feature type="transmembrane region" description="Helical" evidence="7">
    <location>
        <begin position="169"/>
        <end position="189"/>
    </location>
</feature>
<reference evidence="8 9" key="1">
    <citation type="submission" date="2018-12" db="EMBL/GenBank/DDBJ databases">
        <title>Complete genome sequence of Flaviflexus sp. H23T48.</title>
        <authorList>
            <person name="Bae J.-W."/>
            <person name="Lee J.-Y."/>
        </authorList>
    </citation>
    <scope>NUCLEOTIDE SEQUENCE [LARGE SCALE GENOMIC DNA]</scope>
    <source>
        <strain evidence="8 9">H23T48</strain>
    </source>
</reference>
<dbReference type="Proteomes" id="UP000280344">
    <property type="component" value="Chromosome"/>
</dbReference>
<dbReference type="GO" id="GO:0005886">
    <property type="term" value="C:plasma membrane"/>
    <property type="evidence" value="ECO:0007669"/>
    <property type="project" value="UniProtKB-SubCell"/>
</dbReference>
<dbReference type="PANTHER" id="PTHR30213:SF1">
    <property type="entry name" value="INNER MEMBRANE PROTEIN YHJD"/>
    <property type="match status" value="1"/>
</dbReference>
<evidence type="ECO:0000256" key="5">
    <source>
        <dbReference type="ARBA" id="ARBA00023136"/>
    </source>
</evidence>
<evidence type="ECO:0000256" key="2">
    <source>
        <dbReference type="ARBA" id="ARBA00022475"/>
    </source>
</evidence>
<name>A0A3Q9G1M9_9ACTO</name>
<evidence type="ECO:0000256" key="6">
    <source>
        <dbReference type="SAM" id="Coils"/>
    </source>
</evidence>
<dbReference type="AlphaFoldDB" id="A0A3Q9G1M9"/>
<dbReference type="Pfam" id="PF03631">
    <property type="entry name" value="Virul_fac_BrkB"/>
    <property type="match status" value="1"/>
</dbReference>
<keyword evidence="4 7" id="KW-1133">Transmembrane helix</keyword>
<feature type="coiled-coil region" evidence="6">
    <location>
        <begin position="371"/>
        <end position="398"/>
    </location>
</feature>
<gene>
    <name evidence="8" type="ORF">EJ997_05675</name>
</gene>
<evidence type="ECO:0000256" key="7">
    <source>
        <dbReference type="SAM" id="Phobius"/>
    </source>
</evidence>
<evidence type="ECO:0000313" key="9">
    <source>
        <dbReference type="Proteomes" id="UP000280344"/>
    </source>
</evidence>
<dbReference type="PANTHER" id="PTHR30213">
    <property type="entry name" value="INNER MEMBRANE PROTEIN YHJD"/>
    <property type="match status" value="1"/>
</dbReference>
<organism evidence="8 9">
    <name type="scientific">Flaviflexus ciconiae</name>
    <dbReference type="NCBI Taxonomy" id="2496867"/>
    <lineage>
        <taxon>Bacteria</taxon>
        <taxon>Bacillati</taxon>
        <taxon>Actinomycetota</taxon>
        <taxon>Actinomycetes</taxon>
        <taxon>Actinomycetales</taxon>
        <taxon>Actinomycetaceae</taxon>
        <taxon>Flaviflexus</taxon>
    </lineage>
</organism>
<feature type="transmembrane region" description="Helical" evidence="7">
    <location>
        <begin position="209"/>
        <end position="231"/>
    </location>
</feature>
<keyword evidence="2" id="KW-1003">Cell membrane</keyword>
<dbReference type="OrthoDB" id="5143175at2"/>
<keyword evidence="6" id="KW-0175">Coiled coil</keyword>
<dbReference type="RefSeq" id="WP_126703705.1">
    <property type="nucleotide sequence ID" value="NZ_CP034593.1"/>
</dbReference>
<feature type="transmembrane region" description="Helical" evidence="7">
    <location>
        <begin position="243"/>
        <end position="262"/>
    </location>
</feature>